<comment type="similarity">
    <text evidence="1">Belongs to the Mediator complex subunit 14 family.</text>
</comment>
<keyword evidence="1" id="KW-0805">Transcription regulation</keyword>
<keyword evidence="1" id="KW-0804">Transcription</keyword>
<dbReference type="Proteomes" id="UP001057455">
    <property type="component" value="Unassembled WGS sequence"/>
</dbReference>
<dbReference type="AlphaFoldDB" id="A0A9W5WTR1"/>
<keyword evidence="1" id="KW-0539">Nucleus</keyword>
<sequence>MDDFQTVSFMDLLSQCVQRCIVDWRCFCYRQLNDESYVDSHARTGIIQFARAQREIFLKLYLLHEFSREQGKLDKFLEGIHSFDNYLEKCGRDLAMNLRKVQTSDLLVACPNTALAVDLLSTGRYTRMPTMLPQLAHSATTNTVPMPPISPNDADLAMERIYSEYRYIFKNAECRGRDVKMECHNGQCILTHENMFRITLIYDFCSWQALAAVPLVLDRLGCSTDGDARTSFLSLVMYAVAIYNTTKHGNIFDTIFDCANLYSGKLIMERLRSQACDYRGLRLGVTDYRYYVSSDPDHTLLSCSDVSLCSTDLLVLETSCFPGFKQGDIEGLTLKFQMDHRGDISLKILELPHLLDFTAGTITEHRLDQWLDCVAQRLERHQLDQLDASGNFFMNYSTGALTLMGLSVPFSLHESGLLLQVIRVRDALLAHGKNLGLVPADNVSREALRQCWLKDACSHCALEAYSSTTTILHDQLREATCDFWTYLEDKPGAVHGVVAYKAGLTQIGNPEIGVYVTVATHNEAIVGNKLLVTFGSEPLGLVGLSCPYSDYAQTRELMVTYLHFVTQFADICGFHTNPFSPGDDCIVGFLEKYEVSIKGTIITVKHAGTTSEFGSLAAASTALRQMLKGY</sequence>
<gene>
    <name evidence="3" type="ORF">BaOVIS_005000</name>
</gene>
<comment type="subcellular location">
    <subcellularLocation>
        <location evidence="1">Nucleus</location>
    </subcellularLocation>
</comment>
<protein>
    <recommendedName>
        <fullName evidence="1">Mediator of RNA polymerase II transcription subunit 14</fullName>
    </recommendedName>
    <alternativeName>
        <fullName evidence="1">Mediator complex subunit 14</fullName>
    </alternativeName>
</protein>
<organism evidence="3 4">
    <name type="scientific">Babesia ovis</name>
    <dbReference type="NCBI Taxonomy" id="5869"/>
    <lineage>
        <taxon>Eukaryota</taxon>
        <taxon>Sar</taxon>
        <taxon>Alveolata</taxon>
        <taxon>Apicomplexa</taxon>
        <taxon>Aconoidasida</taxon>
        <taxon>Piroplasmida</taxon>
        <taxon>Babesiidae</taxon>
        <taxon>Babesia</taxon>
    </lineage>
</organism>
<keyword evidence="4" id="KW-1185">Reference proteome</keyword>
<evidence type="ECO:0000259" key="2">
    <source>
        <dbReference type="Pfam" id="PF08638"/>
    </source>
</evidence>
<dbReference type="GO" id="GO:0016592">
    <property type="term" value="C:mediator complex"/>
    <property type="evidence" value="ECO:0007669"/>
    <property type="project" value="UniProtKB-UniRule"/>
</dbReference>
<comment type="function">
    <text evidence="1">Component of the Mediator complex, a coactivator involved in the regulated transcription of nearly all RNA polymerase II-dependent genes. Mediator functions as a bridge to convey information from gene-specific regulatory proteins to the basal RNA polymerase II transcription machinery. Mediator is recruited to promoters by direct interactions with regulatory proteins and serves as a scaffold for the assembly of a functional preinitiation complex with RNA polymerase II and the general transcription factors.</text>
</comment>
<evidence type="ECO:0000313" key="4">
    <source>
        <dbReference type="Proteomes" id="UP001057455"/>
    </source>
</evidence>
<dbReference type="EMBL" id="BLIY01000003">
    <property type="protein sequence ID" value="GFE53096.1"/>
    <property type="molecule type" value="Genomic_DNA"/>
</dbReference>
<comment type="subunit">
    <text evidence="1">Component of the Mediator complex.</text>
</comment>
<dbReference type="OrthoDB" id="205099at2759"/>
<evidence type="ECO:0000256" key="1">
    <source>
        <dbReference type="RuleBase" id="RU365082"/>
    </source>
</evidence>
<dbReference type="Pfam" id="PF08638">
    <property type="entry name" value="Med14"/>
    <property type="match status" value="1"/>
</dbReference>
<reference evidence="3" key="1">
    <citation type="submission" date="2019-12" db="EMBL/GenBank/DDBJ databases">
        <title>Genome sequence of Babesia ovis.</title>
        <authorList>
            <person name="Yamagishi J."/>
            <person name="Sevinc F."/>
            <person name="Xuan X."/>
        </authorList>
    </citation>
    <scope>NUCLEOTIDE SEQUENCE</scope>
    <source>
        <strain evidence="3">Selcuk</strain>
    </source>
</reference>
<feature type="domain" description="Mediator complex subunit MED14 N-terminal" evidence="2">
    <location>
        <begin position="7"/>
        <end position="202"/>
    </location>
</feature>
<dbReference type="InterPro" id="IPR055122">
    <property type="entry name" value="Med14_N"/>
</dbReference>
<comment type="caution">
    <text evidence="3">The sequence shown here is derived from an EMBL/GenBank/DDBJ whole genome shotgun (WGS) entry which is preliminary data.</text>
</comment>
<keyword evidence="1" id="KW-0010">Activator</keyword>
<proteinExistence type="inferred from homology"/>
<evidence type="ECO:0000313" key="3">
    <source>
        <dbReference type="EMBL" id="GFE53096.1"/>
    </source>
</evidence>
<accession>A0A9W5WTR1</accession>
<dbReference type="GO" id="GO:0003712">
    <property type="term" value="F:transcription coregulator activity"/>
    <property type="evidence" value="ECO:0007669"/>
    <property type="project" value="UniProtKB-UniRule"/>
</dbReference>
<name>A0A9W5WTR1_BABOV</name>